<comment type="subcellular location">
    <subcellularLocation>
        <location evidence="1">Secreted</location>
    </subcellularLocation>
</comment>
<dbReference type="GO" id="GO:0030600">
    <property type="term" value="F:feruloyl esterase activity"/>
    <property type="evidence" value="ECO:0007669"/>
    <property type="project" value="UniProtKB-EC"/>
</dbReference>
<keyword evidence="8" id="KW-0624">Polysaccharide degradation</keyword>
<evidence type="ECO:0000256" key="9">
    <source>
        <dbReference type="ARBA" id="ARBA00034075"/>
    </source>
</evidence>
<evidence type="ECO:0000256" key="1">
    <source>
        <dbReference type="ARBA" id="ARBA00004613"/>
    </source>
</evidence>
<keyword evidence="5 10" id="KW-0732">Signal</keyword>
<evidence type="ECO:0000256" key="5">
    <source>
        <dbReference type="ARBA" id="ARBA00022729"/>
    </source>
</evidence>
<protein>
    <recommendedName>
        <fullName evidence="2">feruloyl esterase</fullName>
        <ecNumber evidence="2">3.1.1.73</ecNumber>
    </recommendedName>
</protein>
<dbReference type="OrthoDB" id="424610at2759"/>
<comment type="catalytic activity">
    <reaction evidence="9">
        <text>feruloyl-polysaccharide + H2O = ferulate + polysaccharide.</text>
        <dbReference type="EC" id="3.1.1.73"/>
    </reaction>
</comment>
<evidence type="ECO:0000256" key="10">
    <source>
        <dbReference type="SAM" id="SignalP"/>
    </source>
</evidence>
<dbReference type="PANTHER" id="PTHR38050">
    <property type="match status" value="1"/>
</dbReference>
<dbReference type="EMBL" id="MU004189">
    <property type="protein sequence ID" value="KAF2495401.1"/>
    <property type="molecule type" value="Genomic_DNA"/>
</dbReference>
<dbReference type="InterPro" id="IPR029058">
    <property type="entry name" value="AB_hydrolase_fold"/>
</dbReference>
<dbReference type="Gene3D" id="3.40.50.1820">
    <property type="entry name" value="alpha/beta hydrolase"/>
    <property type="match status" value="1"/>
</dbReference>
<accession>A0A6A6QSL1</accession>
<evidence type="ECO:0000256" key="8">
    <source>
        <dbReference type="ARBA" id="ARBA00023326"/>
    </source>
</evidence>
<dbReference type="InterPro" id="IPR043595">
    <property type="entry name" value="FaeB/C/D"/>
</dbReference>
<gene>
    <name evidence="11" type="ORF">BU16DRAFT_510234</name>
</gene>
<sequence>MKLLTFLLPSVSFFAVAAKCASKTGGCGQPLPSGVAIGVLAASNSHMHINSGNRERTYLVHVPENYDVNAAVPLILSFHGRTKSATEQEGLSQFSNSSYNPDAIAVYPEGVPDAKGHQQWTSDPDAPADIDDILFTSDLINHLLSRYCIDPSRVYAAGKSNGGGLVNLLACDPGTSAKIAAFAAVSGAFYINGSTGKLPPCKPARVPIPVLETHGLKDHTINYTGGPDKSHRGDTMPIVSWVDDWATRNGLEIDANKTTTLCGDGARTVKRYNWAETVEHYTFKNLYHDWPSTFANDDTDLTSCIDATKEIMGFFGKWTLKGKA</sequence>
<feature type="signal peptide" evidence="10">
    <location>
        <begin position="1"/>
        <end position="18"/>
    </location>
</feature>
<keyword evidence="7" id="KW-0119">Carbohydrate metabolism</keyword>
<feature type="chain" id="PRO_5038511078" description="feruloyl esterase" evidence="10">
    <location>
        <begin position="19"/>
        <end position="324"/>
    </location>
</feature>
<evidence type="ECO:0000256" key="4">
    <source>
        <dbReference type="ARBA" id="ARBA00022651"/>
    </source>
</evidence>
<proteinExistence type="predicted"/>
<dbReference type="PANTHER" id="PTHR38050:SF2">
    <property type="entry name" value="FERULOYL ESTERASE C-RELATED"/>
    <property type="match status" value="1"/>
</dbReference>
<evidence type="ECO:0000256" key="6">
    <source>
        <dbReference type="ARBA" id="ARBA00022801"/>
    </source>
</evidence>
<dbReference type="EC" id="3.1.1.73" evidence="2"/>
<evidence type="ECO:0000313" key="12">
    <source>
        <dbReference type="Proteomes" id="UP000799750"/>
    </source>
</evidence>
<dbReference type="GO" id="GO:0005576">
    <property type="term" value="C:extracellular region"/>
    <property type="evidence" value="ECO:0007669"/>
    <property type="project" value="UniProtKB-SubCell"/>
</dbReference>
<evidence type="ECO:0000313" key="11">
    <source>
        <dbReference type="EMBL" id="KAF2495401.1"/>
    </source>
</evidence>
<evidence type="ECO:0000256" key="2">
    <source>
        <dbReference type="ARBA" id="ARBA00013091"/>
    </source>
</evidence>
<name>A0A6A6QSL1_9PEZI</name>
<keyword evidence="4" id="KW-0858">Xylan degradation</keyword>
<keyword evidence="12" id="KW-1185">Reference proteome</keyword>
<evidence type="ECO:0000256" key="7">
    <source>
        <dbReference type="ARBA" id="ARBA00023277"/>
    </source>
</evidence>
<organism evidence="11 12">
    <name type="scientific">Lophium mytilinum</name>
    <dbReference type="NCBI Taxonomy" id="390894"/>
    <lineage>
        <taxon>Eukaryota</taxon>
        <taxon>Fungi</taxon>
        <taxon>Dikarya</taxon>
        <taxon>Ascomycota</taxon>
        <taxon>Pezizomycotina</taxon>
        <taxon>Dothideomycetes</taxon>
        <taxon>Pleosporomycetidae</taxon>
        <taxon>Mytilinidiales</taxon>
        <taxon>Mytilinidiaceae</taxon>
        <taxon>Lophium</taxon>
    </lineage>
</organism>
<dbReference type="AlphaFoldDB" id="A0A6A6QSL1"/>
<dbReference type="GO" id="GO:0045493">
    <property type="term" value="P:xylan catabolic process"/>
    <property type="evidence" value="ECO:0007669"/>
    <property type="project" value="UniProtKB-KW"/>
</dbReference>
<evidence type="ECO:0000256" key="3">
    <source>
        <dbReference type="ARBA" id="ARBA00022525"/>
    </source>
</evidence>
<keyword evidence="6 11" id="KW-0378">Hydrolase</keyword>
<dbReference type="SUPFAM" id="SSF53474">
    <property type="entry name" value="alpha/beta-Hydrolases"/>
    <property type="match status" value="1"/>
</dbReference>
<keyword evidence="3" id="KW-0964">Secreted</keyword>
<dbReference type="Proteomes" id="UP000799750">
    <property type="component" value="Unassembled WGS sequence"/>
</dbReference>
<reference evidence="11" key="1">
    <citation type="journal article" date="2020" name="Stud. Mycol.">
        <title>101 Dothideomycetes genomes: a test case for predicting lifestyles and emergence of pathogens.</title>
        <authorList>
            <person name="Haridas S."/>
            <person name="Albert R."/>
            <person name="Binder M."/>
            <person name="Bloem J."/>
            <person name="Labutti K."/>
            <person name="Salamov A."/>
            <person name="Andreopoulos B."/>
            <person name="Baker S."/>
            <person name="Barry K."/>
            <person name="Bills G."/>
            <person name="Bluhm B."/>
            <person name="Cannon C."/>
            <person name="Castanera R."/>
            <person name="Culley D."/>
            <person name="Daum C."/>
            <person name="Ezra D."/>
            <person name="Gonzalez J."/>
            <person name="Henrissat B."/>
            <person name="Kuo A."/>
            <person name="Liang C."/>
            <person name="Lipzen A."/>
            <person name="Lutzoni F."/>
            <person name="Magnuson J."/>
            <person name="Mondo S."/>
            <person name="Nolan M."/>
            <person name="Ohm R."/>
            <person name="Pangilinan J."/>
            <person name="Park H.-J."/>
            <person name="Ramirez L."/>
            <person name="Alfaro M."/>
            <person name="Sun H."/>
            <person name="Tritt A."/>
            <person name="Yoshinaga Y."/>
            <person name="Zwiers L.-H."/>
            <person name="Turgeon B."/>
            <person name="Goodwin S."/>
            <person name="Spatafora J."/>
            <person name="Crous P."/>
            <person name="Grigoriev I."/>
        </authorList>
    </citation>
    <scope>NUCLEOTIDE SEQUENCE</scope>
    <source>
        <strain evidence="11">CBS 269.34</strain>
    </source>
</reference>